<dbReference type="Gene3D" id="3.40.1440.10">
    <property type="entry name" value="GIY-YIG endonuclease"/>
    <property type="match status" value="1"/>
</dbReference>
<comment type="caution">
    <text evidence="3">The sequence shown here is derived from an EMBL/GenBank/DDBJ whole genome shotgun (WGS) entry which is preliminary data.</text>
</comment>
<dbReference type="AlphaFoldDB" id="A0A926ETL7"/>
<reference evidence="3" key="1">
    <citation type="submission" date="2020-08" db="EMBL/GenBank/DDBJ databases">
        <title>Genome public.</title>
        <authorList>
            <person name="Liu C."/>
            <person name="Sun Q."/>
        </authorList>
    </citation>
    <scope>NUCLEOTIDE SEQUENCE</scope>
    <source>
        <strain evidence="3">NSJ-64</strain>
    </source>
</reference>
<comment type="similarity">
    <text evidence="1">Belongs to the UPF0213 family.</text>
</comment>
<dbReference type="CDD" id="cd10456">
    <property type="entry name" value="GIY-YIG_UPF0213"/>
    <property type="match status" value="1"/>
</dbReference>
<dbReference type="SUPFAM" id="SSF82771">
    <property type="entry name" value="GIY-YIG endonuclease"/>
    <property type="match status" value="1"/>
</dbReference>
<dbReference type="InterPro" id="IPR050190">
    <property type="entry name" value="UPF0213_domain"/>
</dbReference>
<dbReference type="PANTHER" id="PTHR34477">
    <property type="entry name" value="UPF0213 PROTEIN YHBQ"/>
    <property type="match status" value="1"/>
</dbReference>
<evidence type="ECO:0000313" key="4">
    <source>
        <dbReference type="Proteomes" id="UP000623678"/>
    </source>
</evidence>
<dbReference type="EMBL" id="JACRTD010000008">
    <property type="protein sequence ID" value="MBC8586119.1"/>
    <property type="molecule type" value="Genomic_DNA"/>
</dbReference>
<dbReference type="InterPro" id="IPR000305">
    <property type="entry name" value="GIY-YIG_endonuc"/>
</dbReference>
<dbReference type="InterPro" id="IPR035901">
    <property type="entry name" value="GIY-YIG_endonuc_sf"/>
</dbReference>
<gene>
    <name evidence="3" type="ORF">H8705_11045</name>
</gene>
<protein>
    <submittedName>
        <fullName evidence="3">GIY-YIG nuclease family protein</fullName>
    </submittedName>
</protein>
<dbReference type="PANTHER" id="PTHR34477:SF1">
    <property type="entry name" value="UPF0213 PROTEIN YHBQ"/>
    <property type="match status" value="1"/>
</dbReference>
<evidence type="ECO:0000256" key="1">
    <source>
        <dbReference type="ARBA" id="ARBA00007435"/>
    </source>
</evidence>
<dbReference type="Pfam" id="PF01541">
    <property type="entry name" value="GIY-YIG"/>
    <property type="match status" value="1"/>
</dbReference>
<proteinExistence type="inferred from homology"/>
<evidence type="ECO:0000259" key="2">
    <source>
        <dbReference type="PROSITE" id="PS50164"/>
    </source>
</evidence>
<name>A0A926ETL7_9FIRM</name>
<accession>A0A926ETL7</accession>
<evidence type="ECO:0000313" key="3">
    <source>
        <dbReference type="EMBL" id="MBC8586119.1"/>
    </source>
</evidence>
<dbReference type="PROSITE" id="PS50164">
    <property type="entry name" value="GIY_YIG"/>
    <property type="match status" value="1"/>
</dbReference>
<organism evidence="3 4">
    <name type="scientific">Youxingia wuxianensis</name>
    <dbReference type="NCBI Taxonomy" id="2763678"/>
    <lineage>
        <taxon>Bacteria</taxon>
        <taxon>Bacillati</taxon>
        <taxon>Bacillota</taxon>
        <taxon>Clostridia</taxon>
        <taxon>Eubacteriales</taxon>
        <taxon>Oscillospiraceae</taxon>
        <taxon>Youxingia</taxon>
    </lineage>
</organism>
<feature type="domain" description="GIY-YIG" evidence="2">
    <location>
        <begin position="1"/>
        <end position="75"/>
    </location>
</feature>
<dbReference type="Proteomes" id="UP000623678">
    <property type="component" value="Unassembled WGS sequence"/>
</dbReference>
<dbReference type="RefSeq" id="WP_262395841.1">
    <property type="nucleotide sequence ID" value="NZ_JACRTD010000008.1"/>
</dbReference>
<keyword evidence="4" id="KW-1185">Reference proteome</keyword>
<sequence>MNCVYILACADGTFYTGWTNDLKKRIEVHNAGKGAKYTRSRLPVKLVYSQMFDTKEDAMRREAQIKRLTRTEKIMLISAQKSDTHE</sequence>